<evidence type="ECO:0000259" key="1">
    <source>
        <dbReference type="Pfam" id="PF13439"/>
    </source>
</evidence>
<dbReference type="CDD" id="cd03801">
    <property type="entry name" value="GT4_PimA-like"/>
    <property type="match status" value="1"/>
</dbReference>
<dbReference type="Pfam" id="PF13692">
    <property type="entry name" value="Glyco_trans_1_4"/>
    <property type="match status" value="1"/>
</dbReference>
<keyword evidence="2" id="KW-0808">Transferase</keyword>
<dbReference type="SUPFAM" id="SSF53756">
    <property type="entry name" value="UDP-Glycosyltransferase/glycogen phosphorylase"/>
    <property type="match status" value="1"/>
</dbReference>
<evidence type="ECO:0000313" key="3">
    <source>
        <dbReference type="Proteomes" id="UP000276634"/>
    </source>
</evidence>
<dbReference type="Proteomes" id="UP000276634">
    <property type="component" value="Unassembled WGS sequence"/>
</dbReference>
<dbReference type="GO" id="GO:0016757">
    <property type="term" value="F:glycosyltransferase activity"/>
    <property type="evidence" value="ECO:0007669"/>
    <property type="project" value="UniProtKB-ARBA"/>
</dbReference>
<gene>
    <name evidence="2" type="ORF">EDC57_2303</name>
</gene>
<protein>
    <submittedName>
        <fullName evidence="2">Glycosyltransferase involved in cell wall biosynthesis</fullName>
    </submittedName>
</protein>
<dbReference type="PANTHER" id="PTHR12526">
    <property type="entry name" value="GLYCOSYLTRANSFERASE"/>
    <property type="match status" value="1"/>
</dbReference>
<dbReference type="Pfam" id="PF13439">
    <property type="entry name" value="Glyco_transf_4"/>
    <property type="match status" value="1"/>
</dbReference>
<dbReference type="OrthoDB" id="9802525at2"/>
<dbReference type="RefSeq" id="WP_123402038.1">
    <property type="nucleotide sequence ID" value="NZ_RJVI01000003.1"/>
</dbReference>
<comment type="caution">
    <text evidence="2">The sequence shown here is derived from an EMBL/GenBank/DDBJ whole genome shotgun (WGS) entry which is preliminary data.</text>
</comment>
<proteinExistence type="predicted"/>
<dbReference type="AlphaFoldDB" id="A0A3N1XWR5"/>
<sequence length="375" mass="40427">MTPEAAQGTRRLRVGCFLGTDGDYGGAGRILWNVLRHADRIGIEPVAVLSRRGPGVAELEARGIPWTVWPKEDQGVAAAAFRAVRIRGLVREHDLDLVHCLSGAFGWRAWELRALRRAGCPVLVHTQRPIPAASPYLRHTDAVAACSAYLAGELRCDAPVHAVHDLVDAERMQAGRSLRAELGIPPETRVVAFVGRPRTAKGIGLFLEVAASGLLPDTRFLLSVQRGNRLPDTWDEETLRARIAAAPQVELLGHVARIEDVYATADALLLPFLGEEPCPAVLEEAAVAGVPVVTSRGGSVREYVEEGLSGLYVASPSVQNLAEALARVLEGRPAADRRGGIAAWGRERFLERPIRTLRAIYRALGGGADRTAEAC</sequence>
<dbReference type="InterPro" id="IPR028098">
    <property type="entry name" value="Glyco_trans_4-like_N"/>
</dbReference>
<keyword evidence="3" id="KW-1185">Reference proteome</keyword>
<dbReference type="PANTHER" id="PTHR12526:SF636">
    <property type="entry name" value="BLL3647 PROTEIN"/>
    <property type="match status" value="1"/>
</dbReference>
<evidence type="ECO:0000313" key="2">
    <source>
        <dbReference type="EMBL" id="ROR29632.1"/>
    </source>
</evidence>
<reference evidence="2 3" key="1">
    <citation type="submission" date="2018-11" db="EMBL/GenBank/DDBJ databases">
        <title>Genomic Encyclopedia of Type Strains, Phase IV (KMG-IV): sequencing the most valuable type-strain genomes for metagenomic binning, comparative biology and taxonomic classification.</title>
        <authorList>
            <person name="Goeker M."/>
        </authorList>
    </citation>
    <scope>NUCLEOTIDE SEQUENCE [LARGE SCALE GENOMIC DNA]</scope>
    <source>
        <strain evidence="2 3">DSM 100275</strain>
    </source>
</reference>
<name>A0A3N1XWR5_9GAMM</name>
<dbReference type="EMBL" id="RJVI01000003">
    <property type="protein sequence ID" value="ROR29632.1"/>
    <property type="molecule type" value="Genomic_DNA"/>
</dbReference>
<organism evidence="2 3">
    <name type="scientific">Inmirania thermothiophila</name>
    <dbReference type="NCBI Taxonomy" id="1750597"/>
    <lineage>
        <taxon>Bacteria</taxon>
        <taxon>Pseudomonadati</taxon>
        <taxon>Pseudomonadota</taxon>
        <taxon>Gammaproteobacteria</taxon>
        <taxon>Chromatiales</taxon>
        <taxon>Ectothiorhodospiraceae</taxon>
        <taxon>Inmirania</taxon>
    </lineage>
</organism>
<feature type="domain" description="Glycosyltransferase subfamily 4-like N-terminal" evidence="1">
    <location>
        <begin position="24"/>
        <end position="171"/>
    </location>
</feature>
<dbReference type="Gene3D" id="3.40.50.2000">
    <property type="entry name" value="Glycogen Phosphorylase B"/>
    <property type="match status" value="2"/>
</dbReference>
<accession>A0A3N1XWR5</accession>